<reference evidence="2 3" key="1">
    <citation type="submission" date="2019-03" db="EMBL/GenBank/DDBJ databases">
        <title>Freshwater and sediment microbial communities from various areas in North America, analyzing microbe dynamics in response to fracking.</title>
        <authorList>
            <person name="Lamendella R."/>
        </authorList>
    </citation>
    <scope>NUCLEOTIDE SEQUENCE [LARGE SCALE GENOMIC DNA]</scope>
    <source>
        <strain evidence="2 3">18_TX</strain>
    </source>
</reference>
<evidence type="ECO:0000313" key="3">
    <source>
        <dbReference type="Proteomes" id="UP000295531"/>
    </source>
</evidence>
<feature type="domain" description="PilZ" evidence="1">
    <location>
        <begin position="111"/>
        <end position="213"/>
    </location>
</feature>
<proteinExistence type="predicted"/>
<dbReference type="GO" id="GO:0035438">
    <property type="term" value="F:cyclic-di-GMP binding"/>
    <property type="evidence" value="ECO:0007669"/>
    <property type="project" value="InterPro"/>
</dbReference>
<sequence length="243" mass="27599">MKTSADKLIASGYNQVVEIQGVVNDNAEREATFHFTLIGQHYPDYLILDVPTLYRWQDVLPALRNSDKLVMRTISANGEVIVGYVNIVHATQFPDKLLFISYPQNLQARALRKTPRMQIEVRAQLIEPEAPEPLLNGMLHDMSAQGFGFDCEGVLPCFESQLLGRELDLRIQYSDDQCESLSVRVKLVEERGPRQWRIGLECDLSDEQRVQLMQNLLLNSLSVLAVKDGKRSERSISDKALQL</sequence>
<dbReference type="Proteomes" id="UP000295531">
    <property type="component" value="Unassembled WGS sequence"/>
</dbReference>
<name>A0A4R6P5S8_9GAMM</name>
<dbReference type="Pfam" id="PF07238">
    <property type="entry name" value="PilZ"/>
    <property type="match status" value="1"/>
</dbReference>
<comment type="caution">
    <text evidence="2">The sequence shown here is derived from an EMBL/GenBank/DDBJ whole genome shotgun (WGS) entry which is preliminary data.</text>
</comment>
<dbReference type="OrthoDB" id="6399404at2"/>
<keyword evidence="3" id="KW-1185">Reference proteome</keyword>
<dbReference type="Gene3D" id="2.30.110.10">
    <property type="entry name" value="Electron Transport, Fmn-binding Protein, Chain A"/>
    <property type="match status" value="1"/>
</dbReference>
<dbReference type="Gene3D" id="2.40.10.220">
    <property type="entry name" value="predicted glycosyltransferase like domains"/>
    <property type="match status" value="1"/>
</dbReference>
<evidence type="ECO:0000259" key="1">
    <source>
        <dbReference type="Pfam" id="PF07238"/>
    </source>
</evidence>
<evidence type="ECO:0000313" key="2">
    <source>
        <dbReference type="EMBL" id="TDP32646.1"/>
    </source>
</evidence>
<protein>
    <submittedName>
        <fullName evidence="2">PilZ domain-containing protein</fullName>
    </submittedName>
</protein>
<dbReference type="InterPro" id="IPR012349">
    <property type="entry name" value="Split_barrel_FMN-bd"/>
</dbReference>
<dbReference type="EMBL" id="SNXI01000009">
    <property type="protein sequence ID" value="TDP32646.1"/>
    <property type="molecule type" value="Genomic_DNA"/>
</dbReference>
<dbReference type="InterPro" id="IPR009875">
    <property type="entry name" value="PilZ_domain"/>
</dbReference>
<dbReference type="RefSeq" id="WP_133539894.1">
    <property type="nucleotide sequence ID" value="NZ_SNXI01000009.1"/>
</dbReference>
<dbReference type="SUPFAM" id="SSF141371">
    <property type="entry name" value="PilZ domain-like"/>
    <property type="match status" value="1"/>
</dbReference>
<organism evidence="2 3">
    <name type="scientific">Idiomarina aquatica</name>
    <dbReference type="NCBI Taxonomy" id="1327752"/>
    <lineage>
        <taxon>Bacteria</taxon>
        <taxon>Pseudomonadati</taxon>
        <taxon>Pseudomonadota</taxon>
        <taxon>Gammaproteobacteria</taxon>
        <taxon>Alteromonadales</taxon>
        <taxon>Idiomarinaceae</taxon>
        <taxon>Idiomarina</taxon>
    </lineage>
</organism>
<gene>
    <name evidence="2" type="ORF">DEU29_10975</name>
</gene>
<accession>A0A4R6P5S8</accession>
<dbReference type="AlphaFoldDB" id="A0A4R6P5S8"/>